<evidence type="ECO:0000256" key="3">
    <source>
        <dbReference type="ARBA" id="ARBA00023004"/>
    </source>
</evidence>
<feature type="domain" description="Iron-binding zinc finger CDGSH type" evidence="5">
    <location>
        <begin position="9"/>
        <end position="46"/>
    </location>
</feature>
<dbReference type="Gene3D" id="3.40.5.90">
    <property type="entry name" value="CDGSH iron-sulfur domain, mitoNEET-type"/>
    <property type="match status" value="2"/>
</dbReference>
<keyword evidence="4" id="KW-0411">Iron-sulfur</keyword>
<evidence type="ECO:0000259" key="5">
    <source>
        <dbReference type="SMART" id="SM00704"/>
    </source>
</evidence>
<dbReference type="GO" id="GO:0005737">
    <property type="term" value="C:cytoplasm"/>
    <property type="evidence" value="ECO:0007669"/>
    <property type="project" value="UniProtKB-ARBA"/>
</dbReference>
<dbReference type="AlphaFoldDB" id="A0A369TGN5"/>
<dbReference type="SMART" id="SM00704">
    <property type="entry name" value="ZnF_CDGSH"/>
    <property type="match status" value="2"/>
</dbReference>
<dbReference type="EMBL" id="QPMH01000002">
    <property type="protein sequence ID" value="RDD63535.1"/>
    <property type="molecule type" value="Genomic_DNA"/>
</dbReference>
<accession>A0A369TGN5</accession>
<dbReference type="Proteomes" id="UP000253941">
    <property type="component" value="Unassembled WGS sequence"/>
</dbReference>
<dbReference type="InterPro" id="IPR018967">
    <property type="entry name" value="FeS-contain_CDGSH-typ"/>
</dbReference>
<keyword evidence="1" id="KW-0001">2Fe-2S</keyword>
<evidence type="ECO:0000256" key="2">
    <source>
        <dbReference type="ARBA" id="ARBA00022723"/>
    </source>
</evidence>
<dbReference type="GO" id="GO:0046872">
    <property type="term" value="F:metal ion binding"/>
    <property type="evidence" value="ECO:0007669"/>
    <property type="project" value="UniProtKB-KW"/>
</dbReference>
<dbReference type="Pfam" id="PF09360">
    <property type="entry name" value="zf-CDGSH"/>
    <property type="match status" value="2"/>
</dbReference>
<proteinExistence type="predicted"/>
<evidence type="ECO:0000313" key="6">
    <source>
        <dbReference type="EMBL" id="RDD63535.1"/>
    </source>
</evidence>
<dbReference type="GO" id="GO:0051537">
    <property type="term" value="F:2 iron, 2 sulfur cluster binding"/>
    <property type="evidence" value="ECO:0007669"/>
    <property type="project" value="UniProtKB-KW"/>
</dbReference>
<evidence type="ECO:0000256" key="4">
    <source>
        <dbReference type="ARBA" id="ARBA00023014"/>
    </source>
</evidence>
<dbReference type="PANTHER" id="PTHR46491:SF3">
    <property type="entry name" value="CDGSH IRON-SULFUR DOMAIN-CONTAINING PROTEIN 3, MITOCHONDRIAL"/>
    <property type="match status" value="1"/>
</dbReference>
<dbReference type="InterPro" id="IPR042216">
    <property type="entry name" value="MitoNEET_CISD"/>
</dbReference>
<reference evidence="6 7" key="1">
    <citation type="submission" date="2018-07" db="EMBL/GenBank/DDBJ databases">
        <title>Venubactetium sediminum gen. nov., sp. nov., isolated from a marine solar saltern.</title>
        <authorList>
            <person name="Wang S."/>
        </authorList>
    </citation>
    <scope>NUCLEOTIDE SEQUENCE [LARGE SCALE GENOMIC DNA]</scope>
    <source>
        <strain evidence="6 7">WD2A32</strain>
    </source>
</reference>
<dbReference type="InterPro" id="IPR052950">
    <property type="entry name" value="CISD"/>
</dbReference>
<evidence type="ECO:0000313" key="7">
    <source>
        <dbReference type="Proteomes" id="UP000253941"/>
    </source>
</evidence>
<organism evidence="6 7">
    <name type="scientific">Ferruginivarius sediminum</name>
    <dbReference type="NCBI Taxonomy" id="2661937"/>
    <lineage>
        <taxon>Bacteria</taxon>
        <taxon>Pseudomonadati</taxon>
        <taxon>Pseudomonadota</taxon>
        <taxon>Alphaproteobacteria</taxon>
        <taxon>Rhodospirillales</taxon>
        <taxon>Rhodospirillaceae</taxon>
        <taxon>Ferruginivarius</taxon>
    </lineage>
</organism>
<name>A0A369TGN5_9PROT</name>
<gene>
    <name evidence="6" type="ORF">DRB17_03600</name>
</gene>
<protein>
    <submittedName>
        <fullName evidence="6">CDGSH iron-sulfur domain-containing protein</fullName>
    </submittedName>
</protein>
<feature type="domain" description="Iron-binding zinc finger CDGSH type" evidence="5">
    <location>
        <begin position="47"/>
        <end position="79"/>
    </location>
</feature>
<dbReference type="RefSeq" id="WP_114580790.1">
    <property type="nucleotide sequence ID" value="NZ_QPMH01000002.1"/>
</dbReference>
<sequence length="79" mass="8657">MSEPIVAQKAPYKVSVEAGRTYAWCACGRSKKQPFCDGSHKEVGLSPITFKADKDKDVYLCGCKQTGKQPFCDGTHSKI</sequence>
<keyword evidence="3" id="KW-0408">Iron</keyword>
<evidence type="ECO:0000256" key="1">
    <source>
        <dbReference type="ARBA" id="ARBA00022714"/>
    </source>
</evidence>
<comment type="caution">
    <text evidence="6">The sequence shown here is derived from an EMBL/GenBank/DDBJ whole genome shotgun (WGS) entry which is preliminary data.</text>
</comment>
<dbReference type="PANTHER" id="PTHR46491">
    <property type="entry name" value="CDGSH IRON SULFUR DOMAIN PROTEIN HOMOLOG"/>
    <property type="match status" value="1"/>
</dbReference>
<keyword evidence="7" id="KW-1185">Reference proteome</keyword>
<keyword evidence="2" id="KW-0479">Metal-binding</keyword>